<keyword evidence="4" id="KW-1185">Reference proteome</keyword>
<dbReference type="SUPFAM" id="SSF159501">
    <property type="entry name" value="EreA/ChaN-like"/>
    <property type="match status" value="1"/>
</dbReference>
<gene>
    <name evidence="3" type="ORF">CLV57_1173</name>
</gene>
<dbReference type="Gene3D" id="3.40.50.11550">
    <property type="match status" value="1"/>
</dbReference>
<dbReference type="CDD" id="cd14727">
    <property type="entry name" value="ChanN-like"/>
    <property type="match status" value="1"/>
</dbReference>
<dbReference type="Proteomes" id="UP000242687">
    <property type="component" value="Unassembled WGS sequence"/>
</dbReference>
<dbReference type="InterPro" id="IPR016773">
    <property type="entry name" value="Fe3_uptake_reg_CjrA_prd"/>
</dbReference>
<dbReference type="OrthoDB" id="1680202at2"/>
<accession>A0A2H9VTM4</accession>
<evidence type="ECO:0000313" key="3">
    <source>
        <dbReference type="EMBL" id="PJJ84164.1"/>
    </source>
</evidence>
<organism evidence="3 4">
    <name type="scientific">Mucilaginibacter auburnensis</name>
    <dbReference type="NCBI Taxonomy" id="1457233"/>
    <lineage>
        <taxon>Bacteria</taxon>
        <taxon>Pseudomonadati</taxon>
        <taxon>Bacteroidota</taxon>
        <taxon>Sphingobacteriia</taxon>
        <taxon>Sphingobacteriales</taxon>
        <taxon>Sphingobacteriaceae</taxon>
        <taxon>Mucilaginibacter</taxon>
    </lineage>
</organism>
<comment type="caution">
    <text evidence="3">The sequence shown here is derived from an EMBL/GenBank/DDBJ whole genome shotgun (WGS) entry which is preliminary data.</text>
</comment>
<feature type="chain" id="PRO_5014174812" evidence="1">
    <location>
        <begin position="20"/>
        <end position="286"/>
    </location>
</feature>
<evidence type="ECO:0000256" key="1">
    <source>
        <dbReference type="SAM" id="SignalP"/>
    </source>
</evidence>
<feature type="signal peptide" evidence="1">
    <location>
        <begin position="1"/>
        <end position="19"/>
    </location>
</feature>
<dbReference type="AlphaFoldDB" id="A0A2H9VTM4"/>
<dbReference type="PIRSF" id="PIRSF020419">
    <property type="entry name" value="Fe_uptake_reg_CjrA_prd"/>
    <property type="match status" value="1"/>
</dbReference>
<feature type="domain" description="Haem-binding uptake Tiki superfamily ChaN" evidence="2">
    <location>
        <begin position="43"/>
        <end position="248"/>
    </location>
</feature>
<dbReference type="InterPro" id="IPR007314">
    <property type="entry name" value="Cofac_haem-bd_dom"/>
</dbReference>
<reference evidence="3 4" key="1">
    <citation type="submission" date="2017-11" db="EMBL/GenBank/DDBJ databases">
        <title>Genomic Encyclopedia of Archaeal and Bacterial Type Strains, Phase II (KMG-II): From Individual Species to Whole Genera.</title>
        <authorList>
            <person name="Goeker M."/>
        </authorList>
    </citation>
    <scope>NUCLEOTIDE SEQUENCE [LARGE SCALE GENOMIC DNA]</scope>
    <source>
        <strain evidence="3 4">DSM 28175</strain>
    </source>
</reference>
<name>A0A2H9VTM4_9SPHI</name>
<evidence type="ECO:0000313" key="4">
    <source>
        <dbReference type="Proteomes" id="UP000242687"/>
    </source>
</evidence>
<proteinExistence type="predicted"/>
<sequence length="286" mass="31901">MKRLYIVMLLFLIIAKASAQNNTQAAYTVYNTTTKSKVPVQDVIQAMTNADIVFYGEIHDDSVGHIAELDLLKALSTQYPGKVALSMEMFETDVQPVLNEYLYGYIREKNFITDSRAWPHYKTDYKPLVEFAKNNNIPVVAANAPARYTNMVTTGGLGHLNVLSKQAKSYLPPLPIDTATGAYYEKFIAEMGGQHGMGNMHIYQSQNLWDATMAWSIARFYKANKGFKIMQVNGGFHSEEKMGIVAQLKNYAPKARVITINAYAGSVPDWKELSGKADYVILTGGK</sequence>
<dbReference type="RefSeq" id="WP_100340370.1">
    <property type="nucleotide sequence ID" value="NZ_PGFJ01000001.1"/>
</dbReference>
<evidence type="ECO:0000259" key="2">
    <source>
        <dbReference type="Pfam" id="PF04187"/>
    </source>
</evidence>
<protein>
    <submittedName>
        <fullName evidence="3">Putative iron-regulated protein</fullName>
    </submittedName>
</protein>
<keyword evidence="1" id="KW-0732">Signal</keyword>
<dbReference type="Pfam" id="PF04187">
    <property type="entry name" value="Cofac_haem_bdg"/>
    <property type="match status" value="1"/>
</dbReference>
<dbReference type="EMBL" id="PGFJ01000001">
    <property type="protein sequence ID" value="PJJ84164.1"/>
    <property type="molecule type" value="Genomic_DNA"/>
</dbReference>